<dbReference type="RefSeq" id="WP_036275373.1">
    <property type="nucleotide sequence ID" value="NZ_CP014476.1"/>
</dbReference>
<accession>A0A140E7I6</accession>
<dbReference type="InterPro" id="IPR011335">
    <property type="entry name" value="Restrct_endonuc-II-like"/>
</dbReference>
<dbReference type="KEGG" id="mdn:JT25_023215"/>
<dbReference type="OrthoDB" id="7591888at2"/>
<dbReference type="EMBL" id="CP014476">
    <property type="protein sequence ID" value="AMK79360.1"/>
    <property type="molecule type" value="Genomic_DNA"/>
</dbReference>
<evidence type="ECO:0000313" key="2">
    <source>
        <dbReference type="Proteomes" id="UP000030512"/>
    </source>
</evidence>
<dbReference type="Proteomes" id="UP000030512">
    <property type="component" value="Chromosome"/>
</dbReference>
<evidence type="ECO:0000313" key="1">
    <source>
        <dbReference type="EMBL" id="AMK79360.1"/>
    </source>
</evidence>
<gene>
    <name evidence="1" type="ORF">JT25_023215</name>
</gene>
<proteinExistence type="predicted"/>
<dbReference type="AlphaFoldDB" id="A0A140E7I6"/>
<reference evidence="1 2" key="1">
    <citation type="journal article" date="2015" name="Environ. Microbiol.">
        <title>Methane oxidation coupled to nitrate reduction under hypoxia by the Gammaproteobacterium Methylomonas denitrificans, sp. nov. type strain FJG1.</title>
        <authorList>
            <person name="Kits K.D."/>
            <person name="Klotz M.G."/>
            <person name="Stein L.Y."/>
        </authorList>
    </citation>
    <scope>NUCLEOTIDE SEQUENCE [LARGE SCALE GENOMIC DNA]</scope>
    <source>
        <strain evidence="1 2">FJG1</strain>
    </source>
</reference>
<protein>
    <submittedName>
        <fullName evidence="1">Uncharacterized protein</fullName>
    </submittedName>
</protein>
<name>A0A140E7I6_9GAMM</name>
<dbReference type="STRING" id="1538553.JT25_023215"/>
<dbReference type="SUPFAM" id="SSF52980">
    <property type="entry name" value="Restriction endonuclease-like"/>
    <property type="match status" value="1"/>
</dbReference>
<keyword evidence="2" id="KW-1185">Reference proteome</keyword>
<organism evidence="1 2">
    <name type="scientific">Methylomonas denitrificans</name>
    <dbReference type="NCBI Taxonomy" id="1538553"/>
    <lineage>
        <taxon>Bacteria</taxon>
        <taxon>Pseudomonadati</taxon>
        <taxon>Pseudomonadota</taxon>
        <taxon>Gammaproteobacteria</taxon>
        <taxon>Methylococcales</taxon>
        <taxon>Methylococcaceae</taxon>
        <taxon>Methylomonas</taxon>
    </lineage>
</organism>
<sequence>MQLADPLFNSLIGGATNHLEHPKSRLLAKILEKYELKASLSMVAGIATVPSFQANSYRIELLTHLIVACCCGRKIPTWQHMNHWLNRHAGDFDIAKMEDPPEDTFVVNVITPEGDFRVLGGLWESADSATTLLIETLTLTGDASQKSWLEPAIALLRLSDAVLERAGLPRWHMEYSAPRAIIKLVPANPLKEWSNRVVFNPDDLKQLGIDHNQLEPFLFDLSECQKLLGQHNEESTLHQKPVVKIGNDYVVALPNAITYAIRRYILKGASNAGQLENLQSNLMGCAQRRLFNATRFGSRHRLNKIKLPEEITWLNGICCSSVVQVGTRRFLHFLMVADDLSVMNQYGIREVSQLSTTNEKLVENHLNTVRDFLDENFDLDSGHTFWLMGFLGQGCMVTPPQERTKWTFETAHLDDLEMLFRDSDGPMDRLILLMNQKQELEKTGLQFPFQNGLLNLYAFWLKQGFHLRAAEVPHDQGSVIQIGSDFVADYRRERRMAVDEHCEPNLFKGNVVVQHGNEQAVYRSLREVPSYVSMEHVDMGLLSFCLNHQGTTIWLTVLAPNDTEVRDLAFKLWEALQLLLHRTLNHLSSAFIFQFPVLEIIIDLTKIVGPEINDSELDNAKDIHVRRHVRIPVVKLIAETGFIQNFKGVDNFGERLLLSRVIYALCLLSNNNDAEFFNCDEEAIGILGGQDARILHAFKIDDYVDYLISANSKRTYQEPTEHIKSISVDVFTWLPSSEKAVFLNHEQSIHALNQSVKNIADKLVSILKKFDRVEMISTLFQMHESLLRERKRWKYTARAVVGLYGPNEGTDAAAKIEQEHIQLKIAIRALIEAAICECPLINGVLPDEYSIDELIGLMVILINLGRESDILYYKLCGNGITIYPNGGHSLVAHELEQVTKPYHKDIFGEAYSYAAANYEKWVGFNETKSTKTEDSIFNSTEFLTAWHKEYGLTLHAFKEIIGELQDLGFKHKTVLVETTIEEIADNRAAEGVTIGDVNAFLNSFGLHTRPAWLIAEPPYKAKDINPWRFERRLSLSLKPIVVCDLDSAKKLIYGLGSLRESIGYVLDSIQEASFDKDVFSSREMRALLGKTIDGLGREFTNQVASLLCSEGWSTKTELKLTQLNAPKSPNLGDIDVLAWRSDGQVLIIECKRLKRYRTVAEIALACQRFKGNVDDHLYKHIRRTNWSKDNIQQIAKFTKLEAHDIKIRNPLVVSRPVPFKYLQDLPLATEEIVSFDNFSDWLKLI</sequence>